<protein>
    <submittedName>
        <fullName evidence="9">Glycosyl transferase</fullName>
    </submittedName>
</protein>
<dbReference type="Proteomes" id="UP000235616">
    <property type="component" value="Unassembled WGS sequence"/>
</dbReference>
<reference evidence="9 10" key="1">
    <citation type="submission" date="2018-01" db="EMBL/GenBank/DDBJ databases">
        <title>Whole genome analyses suggest that Burkholderia sensu lato contains two further novel genera in the rhizoxinica-symbiotica group Mycetohabitans gen. nov., and Trinickia gen. nov.: implications for the evolution of diazotrophy and nodulation in the Burkholderiaceae.</title>
        <authorList>
            <person name="Estrada-de los Santos P."/>
            <person name="Palmer M."/>
            <person name="Chavez-Ramirez B."/>
            <person name="Beukes C."/>
            <person name="Steenkamp E.T."/>
            <person name="Hirsch A.M."/>
            <person name="Manyaka P."/>
            <person name="Maluk M."/>
            <person name="Lafos M."/>
            <person name="Crook M."/>
            <person name="Gross E."/>
            <person name="Simon M.F."/>
            <person name="Bueno dos Reis Junior F."/>
            <person name="Poole P.S."/>
            <person name="Venter S.N."/>
            <person name="James E.K."/>
        </authorList>
    </citation>
    <scope>NUCLEOTIDE SEQUENCE [LARGE SCALE GENOMIC DNA]</scope>
    <source>
        <strain evidence="9 10">GIMN1.004</strain>
    </source>
</reference>
<comment type="subcellular location">
    <subcellularLocation>
        <location evidence="1">Cell membrane</location>
        <topology evidence="1">Multi-pass membrane protein</topology>
    </subcellularLocation>
</comment>
<evidence type="ECO:0000256" key="7">
    <source>
        <dbReference type="ARBA" id="ARBA00023136"/>
    </source>
</evidence>
<feature type="transmembrane region" description="Helical" evidence="8">
    <location>
        <begin position="271"/>
        <end position="293"/>
    </location>
</feature>
<keyword evidence="4 9" id="KW-0808">Transferase</keyword>
<keyword evidence="3" id="KW-0328">Glycosyltransferase</keyword>
<proteinExistence type="predicted"/>
<dbReference type="GO" id="GO:0005886">
    <property type="term" value="C:plasma membrane"/>
    <property type="evidence" value="ECO:0007669"/>
    <property type="project" value="UniProtKB-SubCell"/>
</dbReference>
<dbReference type="OrthoDB" id="8556356at2"/>
<keyword evidence="2" id="KW-1003">Cell membrane</keyword>
<accession>A0A2N7VP14</accession>
<evidence type="ECO:0000256" key="3">
    <source>
        <dbReference type="ARBA" id="ARBA00022676"/>
    </source>
</evidence>
<dbReference type="EMBL" id="PNYA01000013">
    <property type="protein sequence ID" value="PMS18876.1"/>
    <property type="molecule type" value="Genomic_DNA"/>
</dbReference>
<feature type="transmembrane region" description="Helical" evidence="8">
    <location>
        <begin position="462"/>
        <end position="481"/>
    </location>
</feature>
<keyword evidence="5 8" id="KW-0812">Transmembrane</keyword>
<evidence type="ECO:0000313" key="10">
    <source>
        <dbReference type="Proteomes" id="UP000235616"/>
    </source>
</evidence>
<comment type="caution">
    <text evidence="9">The sequence shown here is derived from an EMBL/GenBank/DDBJ whole genome shotgun (WGS) entry which is preliminary data.</text>
</comment>
<keyword evidence="7 8" id="KW-0472">Membrane</keyword>
<evidence type="ECO:0000313" key="9">
    <source>
        <dbReference type="EMBL" id="PMS18876.1"/>
    </source>
</evidence>
<evidence type="ECO:0000256" key="4">
    <source>
        <dbReference type="ARBA" id="ARBA00022679"/>
    </source>
</evidence>
<evidence type="ECO:0000256" key="1">
    <source>
        <dbReference type="ARBA" id="ARBA00004651"/>
    </source>
</evidence>
<feature type="transmembrane region" description="Helical" evidence="8">
    <location>
        <begin position="50"/>
        <end position="68"/>
    </location>
</feature>
<organism evidence="9 10">
    <name type="scientific">Trinickia dabaoshanensis</name>
    <dbReference type="NCBI Taxonomy" id="564714"/>
    <lineage>
        <taxon>Bacteria</taxon>
        <taxon>Pseudomonadati</taxon>
        <taxon>Pseudomonadota</taxon>
        <taxon>Betaproteobacteria</taxon>
        <taxon>Burkholderiales</taxon>
        <taxon>Burkholderiaceae</taxon>
        <taxon>Trinickia</taxon>
    </lineage>
</organism>
<evidence type="ECO:0000256" key="5">
    <source>
        <dbReference type="ARBA" id="ARBA00022692"/>
    </source>
</evidence>
<feature type="transmembrane region" description="Helical" evidence="8">
    <location>
        <begin position="191"/>
        <end position="213"/>
    </location>
</feature>
<evidence type="ECO:0000256" key="2">
    <source>
        <dbReference type="ARBA" id="ARBA00022475"/>
    </source>
</evidence>
<feature type="transmembrane region" description="Helical" evidence="8">
    <location>
        <begin position="225"/>
        <end position="242"/>
    </location>
</feature>
<dbReference type="PANTHER" id="PTHR33908:SF11">
    <property type="entry name" value="MEMBRANE PROTEIN"/>
    <property type="match status" value="1"/>
</dbReference>
<dbReference type="GO" id="GO:0009103">
    <property type="term" value="P:lipopolysaccharide biosynthetic process"/>
    <property type="evidence" value="ECO:0007669"/>
    <property type="project" value="UniProtKB-ARBA"/>
</dbReference>
<feature type="transmembrane region" description="Helical" evidence="8">
    <location>
        <begin position="248"/>
        <end position="264"/>
    </location>
</feature>
<sequence>MPTAARSAASSLPGAASAGRAVDAIAPATLHSKVQPIAPANAGGYAPSRLGLQALLALIAVLLAYLLIGTLGHDPWKQDETYTFGIIQHMLETGDFVVPTNAGQPFVEKPPLYDWVAASLAWLGRGWLPLHDAARLASALFTALALGCVAHLARRIHGARHVFDPRVLGTLALFGTTLLVIKHTHDMMTDVALMAGTALGLAGLYELVVALNAPRRGVAGNLSRVAADRGALAFGAGVGIAFMTKGLFLPLVFGATLCTLPVLYPACRGRAFARAIGIAALVFAPFALFWPIAFYGRSPELFKIWFWDNNVGRFFGFSVPALGSGNDKPLFIVRALLTAAFPAGPLALAALGSGAWRRWRAPSIAIPVVFAAVGIAVLQMSATARELYLLPFVAPLALIAGQELSRWPRYVHIGWDYASRVLFGSAAALTWLIWSEMTDPASTHANLTWLGRWLPLDWTLPIQPAAVIVAFALTLGWLALMPRLREAGAWRGALSWAGGVMLVWGLVFTLLLPWIDAAKSYRSVFEDLALHLDADWNAGDCMASAHLGESEAPMLYYFSGILHRPLADTDENANATRCRWLIVQGRDASFEPGGAWTPVWSGARPGDNDELLRVFLRKRVPAQWQAREPR</sequence>
<feature type="transmembrane region" description="Helical" evidence="8">
    <location>
        <begin position="331"/>
        <end position="352"/>
    </location>
</feature>
<evidence type="ECO:0000256" key="6">
    <source>
        <dbReference type="ARBA" id="ARBA00022989"/>
    </source>
</evidence>
<keyword evidence="6 8" id="KW-1133">Transmembrane helix</keyword>
<dbReference type="PANTHER" id="PTHR33908">
    <property type="entry name" value="MANNOSYLTRANSFERASE YKCB-RELATED"/>
    <property type="match status" value="1"/>
</dbReference>
<feature type="transmembrane region" description="Helical" evidence="8">
    <location>
        <begin position="133"/>
        <end position="153"/>
    </location>
</feature>
<feature type="transmembrane region" description="Helical" evidence="8">
    <location>
        <begin position="165"/>
        <end position="185"/>
    </location>
</feature>
<gene>
    <name evidence="9" type="ORF">C0Z18_15635</name>
</gene>
<evidence type="ECO:0000256" key="8">
    <source>
        <dbReference type="SAM" id="Phobius"/>
    </source>
</evidence>
<keyword evidence="10" id="KW-1185">Reference proteome</keyword>
<feature type="transmembrane region" description="Helical" evidence="8">
    <location>
        <begin position="364"/>
        <end position="382"/>
    </location>
</feature>
<name>A0A2N7VP14_9BURK</name>
<feature type="transmembrane region" description="Helical" evidence="8">
    <location>
        <begin position="417"/>
        <end position="434"/>
    </location>
</feature>
<dbReference type="InterPro" id="IPR050297">
    <property type="entry name" value="LipidA_mod_glycosyltrf_83"/>
</dbReference>
<feature type="transmembrane region" description="Helical" evidence="8">
    <location>
        <begin position="493"/>
        <end position="515"/>
    </location>
</feature>
<feature type="transmembrane region" description="Helical" evidence="8">
    <location>
        <begin position="388"/>
        <end position="405"/>
    </location>
</feature>
<dbReference type="AlphaFoldDB" id="A0A2N7VP14"/>
<dbReference type="GO" id="GO:0016763">
    <property type="term" value="F:pentosyltransferase activity"/>
    <property type="evidence" value="ECO:0007669"/>
    <property type="project" value="TreeGrafter"/>
</dbReference>